<evidence type="ECO:0000313" key="1">
    <source>
        <dbReference type="EMBL" id="RVU24060.1"/>
    </source>
</evidence>
<name>A0A437PP50_9BACT</name>
<dbReference type="EMBL" id="SACY01000004">
    <property type="protein sequence ID" value="RVU24060.1"/>
    <property type="molecule type" value="Genomic_DNA"/>
</dbReference>
<organism evidence="1 2">
    <name type="scientific">Sandaracinomonas limnophila</name>
    <dbReference type="NCBI Taxonomy" id="1862386"/>
    <lineage>
        <taxon>Bacteria</taxon>
        <taxon>Pseudomonadati</taxon>
        <taxon>Bacteroidota</taxon>
        <taxon>Cytophagia</taxon>
        <taxon>Cytophagales</taxon>
        <taxon>Flectobacillaceae</taxon>
        <taxon>Sandaracinomonas</taxon>
    </lineage>
</organism>
<keyword evidence="2" id="KW-1185">Reference proteome</keyword>
<accession>A0A437PP50</accession>
<proteinExistence type="predicted"/>
<dbReference type="Proteomes" id="UP000282832">
    <property type="component" value="Unassembled WGS sequence"/>
</dbReference>
<sequence>MSNFKLSGYVKYLETQNFDNLSKSNLATHLLHNRLRFKWNVIPKMTIQAEVRNRVFWGTSVESNPYFVQYLSNSNDFLNLSAAWLEQSGWVGYSNIDRLFVDWKGKNQNVRIGRQRINWGISSIWNPNDIFNAYNFLDVDYEERPGSDAIKYQRNWENLSSLDVVYARTGKSGSIAAAKYFFNKWNFDFQAIAGKYQEVGTFGIGFAGSWGDAGLKGEIQHYLNSVSILAQTNATLGIDYMFSKGWYVSSAYLYNSLGIAEPLNFGQSINLNLSSRNLMPTKHNVLLMGSKQLSPLSTFSLTSIYAPGTKLLIGMPSFSYSLSNQMELNLFWQSFWMSYQSEFRSISNVLLGRIRWSF</sequence>
<evidence type="ECO:0000313" key="2">
    <source>
        <dbReference type="Proteomes" id="UP000282832"/>
    </source>
</evidence>
<gene>
    <name evidence="1" type="ORF">EOJ36_09025</name>
</gene>
<dbReference type="SUPFAM" id="SSF56935">
    <property type="entry name" value="Porins"/>
    <property type="match status" value="1"/>
</dbReference>
<reference evidence="1 2" key="1">
    <citation type="submission" date="2019-01" db="EMBL/GenBank/DDBJ databases">
        <authorList>
            <person name="Chen W.-M."/>
        </authorList>
    </citation>
    <scope>NUCLEOTIDE SEQUENCE [LARGE SCALE GENOMIC DNA]</scope>
    <source>
        <strain evidence="1 2">FSY-15</strain>
    </source>
</reference>
<dbReference type="AlphaFoldDB" id="A0A437PP50"/>
<protein>
    <submittedName>
        <fullName evidence="1">Uncharacterized protein</fullName>
    </submittedName>
</protein>
<comment type="caution">
    <text evidence="1">The sequence shown here is derived from an EMBL/GenBank/DDBJ whole genome shotgun (WGS) entry which is preliminary data.</text>
</comment>